<evidence type="ECO:0000256" key="1">
    <source>
        <dbReference type="SAM" id="SignalP"/>
    </source>
</evidence>
<protein>
    <submittedName>
        <fullName evidence="2">Uncharacterized protein</fullName>
    </submittedName>
</protein>
<comment type="caution">
    <text evidence="2">The sequence shown here is derived from an EMBL/GenBank/DDBJ whole genome shotgun (WGS) entry which is preliminary data.</text>
</comment>
<organism evidence="2 3">
    <name type="scientific">Favolaschia claudopus</name>
    <dbReference type="NCBI Taxonomy" id="2862362"/>
    <lineage>
        <taxon>Eukaryota</taxon>
        <taxon>Fungi</taxon>
        <taxon>Dikarya</taxon>
        <taxon>Basidiomycota</taxon>
        <taxon>Agaricomycotina</taxon>
        <taxon>Agaricomycetes</taxon>
        <taxon>Agaricomycetidae</taxon>
        <taxon>Agaricales</taxon>
        <taxon>Marasmiineae</taxon>
        <taxon>Mycenaceae</taxon>
        <taxon>Favolaschia</taxon>
    </lineage>
</organism>
<dbReference type="AlphaFoldDB" id="A0AAV9ZVS6"/>
<keyword evidence="3" id="KW-1185">Reference proteome</keyword>
<proteinExistence type="predicted"/>
<gene>
    <name evidence="2" type="ORF">R3P38DRAFT_3288657</name>
</gene>
<reference evidence="2 3" key="1">
    <citation type="journal article" date="2024" name="J Genomics">
        <title>Draft genome sequencing and assembly of Favolaschia claudopus CIRM-BRFM 2984 isolated from oak limbs.</title>
        <authorList>
            <person name="Navarro D."/>
            <person name="Drula E."/>
            <person name="Chaduli D."/>
            <person name="Cazenave R."/>
            <person name="Ahrendt S."/>
            <person name="Wang J."/>
            <person name="Lipzen A."/>
            <person name="Daum C."/>
            <person name="Barry K."/>
            <person name="Grigoriev I.V."/>
            <person name="Favel A."/>
            <person name="Rosso M.N."/>
            <person name="Martin F."/>
        </authorList>
    </citation>
    <scope>NUCLEOTIDE SEQUENCE [LARGE SCALE GENOMIC DNA]</scope>
    <source>
        <strain evidence="2 3">CIRM-BRFM 2984</strain>
    </source>
</reference>
<dbReference type="EMBL" id="JAWWNJ010000105">
    <property type="protein sequence ID" value="KAK6992926.1"/>
    <property type="molecule type" value="Genomic_DNA"/>
</dbReference>
<keyword evidence="1" id="KW-0732">Signal</keyword>
<feature type="chain" id="PRO_5043328836" evidence="1">
    <location>
        <begin position="24"/>
        <end position="157"/>
    </location>
</feature>
<feature type="signal peptide" evidence="1">
    <location>
        <begin position="1"/>
        <end position="23"/>
    </location>
</feature>
<evidence type="ECO:0000313" key="3">
    <source>
        <dbReference type="Proteomes" id="UP001362999"/>
    </source>
</evidence>
<dbReference type="Proteomes" id="UP001362999">
    <property type="component" value="Unassembled WGS sequence"/>
</dbReference>
<accession>A0AAV9ZVS6</accession>
<evidence type="ECO:0000313" key="2">
    <source>
        <dbReference type="EMBL" id="KAK6992926.1"/>
    </source>
</evidence>
<sequence>MLAFTTLVTPIFWLLASSSLVTAVSGPISPSADYFGVSLVVLNFVSDLVGPVGIGPIPKGCETQCSSLVPIFANASSQDMSVVCRANVVDQVNSCGDCGLQVLGFNQSVMDRSDLVLKSDCATFTAQQNSKKNGAAQISIRAGTFSLVAGVVLSVLL</sequence>
<name>A0AAV9ZVS6_9AGAR</name>